<reference evidence="8" key="3">
    <citation type="submission" date="2025-09" db="UniProtKB">
        <authorList>
            <consortium name="Ensembl"/>
        </authorList>
    </citation>
    <scope>IDENTIFICATION</scope>
</reference>
<dbReference type="InterPro" id="IPR026058">
    <property type="entry name" value="LIPIN"/>
</dbReference>
<dbReference type="STRING" id="13616.ENSMODP00000043718"/>
<dbReference type="InterPro" id="IPR013209">
    <property type="entry name" value="LNS2"/>
</dbReference>
<evidence type="ECO:0000313" key="8">
    <source>
        <dbReference type="Ensembl" id="ENSMODP00000043718.1"/>
    </source>
</evidence>
<dbReference type="AlphaFoldDB" id="A0A5F8G8B1"/>
<dbReference type="InterPro" id="IPR031703">
    <property type="entry name" value="Lipin_mid"/>
</dbReference>
<dbReference type="GO" id="GO:0003713">
    <property type="term" value="F:transcription coactivator activity"/>
    <property type="evidence" value="ECO:0000318"/>
    <property type="project" value="GO_Central"/>
</dbReference>
<dbReference type="SUPFAM" id="SSF56784">
    <property type="entry name" value="HAD-like"/>
    <property type="match status" value="1"/>
</dbReference>
<feature type="region of interest" description="Disordered" evidence="6">
    <location>
        <begin position="141"/>
        <end position="170"/>
    </location>
</feature>
<evidence type="ECO:0000256" key="6">
    <source>
        <dbReference type="SAM" id="MobiDB-lite"/>
    </source>
</evidence>
<dbReference type="PANTHER" id="PTHR12181">
    <property type="entry name" value="LIPIN"/>
    <property type="match status" value="1"/>
</dbReference>
<dbReference type="InterPro" id="IPR007651">
    <property type="entry name" value="Lipin_N"/>
</dbReference>
<evidence type="ECO:0000256" key="1">
    <source>
        <dbReference type="ARBA" id="ARBA00001180"/>
    </source>
</evidence>
<dbReference type="InParanoid" id="A0A5F8G8B1"/>
<dbReference type="GO" id="GO:0019432">
    <property type="term" value="P:triglyceride biosynthetic process"/>
    <property type="evidence" value="ECO:0000318"/>
    <property type="project" value="GO_Central"/>
</dbReference>
<evidence type="ECO:0000256" key="4">
    <source>
        <dbReference type="ARBA" id="ARBA00012638"/>
    </source>
</evidence>
<dbReference type="Ensembl" id="ENSMODT00000067171.1">
    <property type="protein sequence ID" value="ENSMODP00000043718.1"/>
    <property type="gene ID" value="ENSMODG00000000676.4"/>
</dbReference>
<dbReference type="GO" id="GO:0032869">
    <property type="term" value="P:cellular response to insulin stimulus"/>
    <property type="evidence" value="ECO:0000318"/>
    <property type="project" value="GO_Central"/>
</dbReference>
<dbReference type="InterPro" id="IPR036412">
    <property type="entry name" value="HAD-like_sf"/>
</dbReference>
<dbReference type="Pfam" id="PF04571">
    <property type="entry name" value="Lipin_N"/>
    <property type="match status" value="1"/>
</dbReference>
<reference evidence="8 9" key="1">
    <citation type="journal article" date="2007" name="Nature">
        <title>Genome of the marsupial Monodelphis domestica reveals innovation in non-coding sequences.</title>
        <authorList>
            <person name="Mikkelsen T.S."/>
            <person name="Wakefield M.J."/>
            <person name="Aken B."/>
            <person name="Amemiya C.T."/>
            <person name="Chang J.L."/>
            <person name="Duke S."/>
            <person name="Garber M."/>
            <person name="Gentles A.J."/>
            <person name="Goodstadt L."/>
            <person name="Heger A."/>
            <person name="Jurka J."/>
            <person name="Kamal M."/>
            <person name="Mauceli E."/>
            <person name="Searle S.M."/>
            <person name="Sharpe T."/>
            <person name="Baker M.L."/>
            <person name="Batzer M.A."/>
            <person name="Benos P.V."/>
            <person name="Belov K."/>
            <person name="Clamp M."/>
            <person name="Cook A."/>
            <person name="Cuff J."/>
            <person name="Das R."/>
            <person name="Davidow L."/>
            <person name="Deakin J.E."/>
            <person name="Fazzari M.J."/>
            <person name="Glass J.L."/>
            <person name="Grabherr M."/>
            <person name="Greally J.M."/>
            <person name="Gu W."/>
            <person name="Hore T.A."/>
            <person name="Huttley G.A."/>
            <person name="Kleber M."/>
            <person name="Jirtle R.L."/>
            <person name="Koina E."/>
            <person name="Lee J.T."/>
            <person name="Mahony S."/>
            <person name="Marra M.A."/>
            <person name="Miller R.D."/>
            <person name="Nicholls R.D."/>
            <person name="Oda M."/>
            <person name="Papenfuss A.T."/>
            <person name="Parra Z.E."/>
            <person name="Pollock D.D."/>
            <person name="Ray D.A."/>
            <person name="Schein J.E."/>
            <person name="Speed T.P."/>
            <person name="Thompson K."/>
            <person name="VandeBerg J.L."/>
            <person name="Wade C.M."/>
            <person name="Walker J.A."/>
            <person name="Waters P.D."/>
            <person name="Webber C."/>
            <person name="Weidman J.R."/>
            <person name="Xie X."/>
            <person name="Zody M.C."/>
            <person name="Baldwin J."/>
            <person name="Abdouelleil A."/>
            <person name="Abdulkadir J."/>
            <person name="Abebe A."/>
            <person name="Abera B."/>
            <person name="Abreu J."/>
            <person name="Acer S.C."/>
            <person name="Aftuck L."/>
            <person name="Alexander A."/>
            <person name="An P."/>
            <person name="Anderson E."/>
            <person name="Anderson S."/>
            <person name="Arachi H."/>
            <person name="Azer M."/>
            <person name="Bachantsang P."/>
            <person name="Barry A."/>
            <person name="Bayul T."/>
            <person name="Berlin A."/>
            <person name="Bessette D."/>
            <person name="Bloom T."/>
            <person name="Bloom T."/>
            <person name="Boguslavskiy L."/>
            <person name="Bonnet C."/>
            <person name="Boukhgalter B."/>
            <person name="Bourzgui I."/>
            <person name="Brown A."/>
            <person name="Cahill P."/>
            <person name="Channer S."/>
            <person name="Cheshatsang Y."/>
            <person name="Chuda L."/>
            <person name="Citroen M."/>
            <person name="Collymore A."/>
            <person name="Cooke P."/>
            <person name="Costello M."/>
            <person name="D'Aco K."/>
            <person name="Daza R."/>
            <person name="De Haan G."/>
            <person name="DeGray S."/>
            <person name="DeMaso C."/>
            <person name="Dhargay N."/>
            <person name="Dooley K."/>
            <person name="Dooley E."/>
            <person name="Doricent M."/>
            <person name="Dorje P."/>
            <person name="Dorjee K."/>
            <person name="Dupes A."/>
            <person name="Elong R."/>
            <person name="Falk J."/>
            <person name="Farina A."/>
            <person name="Faro S."/>
            <person name="Ferguson D."/>
            <person name="Fisher S."/>
            <person name="Foley C.D."/>
            <person name="Franke A."/>
            <person name="Friedrich D."/>
            <person name="Gadbois L."/>
            <person name="Gearin G."/>
            <person name="Gearin C.R."/>
            <person name="Giannoukos G."/>
            <person name="Goode T."/>
            <person name="Graham J."/>
            <person name="Grandbois E."/>
            <person name="Grewal S."/>
            <person name="Gyaltsen K."/>
            <person name="Hafez N."/>
            <person name="Hagos B."/>
            <person name="Hall J."/>
            <person name="Henson C."/>
            <person name="Hollinger A."/>
            <person name="Honan T."/>
            <person name="Huard M.D."/>
            <person name="Hughes L."/>
            <person name="Hurhula B."/>
            <person name="Husby M.E."/>
            <person name="Kamat A."/>
            <person name="Kanga B."/>
            <person name="Kashin S."/>
            <person name="Khazanovich D."/>
            <person name="Kisner P."/>
            <person name="Lance K."/>
            <person name="Lara M."/>
            <person name="Lee W."/>
            <person name="Lennon N."/>
            <person name="Letendre F."/>
            <person name="LeVine R."/>
            <person name="Lipovsky A."/>
            <person name="Liu X."/>
            <person name="Liu J."/>
            <person name="Liu S."/>
            <person name="Lokyitsang T."/>
            <person name="Lokyitsang Y."/>
            <person name="Lubonja R."/>
            <person name="Lui A."/>
            <person name="MacDonald P."/>
            <person name="Magnisalis V."/>
            <person name="Maru K."/>
            <person name="Matthews C."/>
            <person name="McCusker W."/>
            <person name="McDonough S."/>
            <person name="Mehta T."/>
            <person name="Meldrim J."/>
            <person name="Meneus L."/>
            <person name="Mihai O."/>
            <person name="Mihalev A."/>
            <person name="Mihova T."/>
            <person name="Mittelman R."/>
            <person name="Mlenga V."/>
            <person name="Montmayeur A."/>
            <person name="Mulrain L."/>
            <person name="Navidi A."/>
            <person name="Naylor J."/>
            <person name="Negash T."/>
            <person name="Nguyen T."/>
            <person name="Nguyen N."/>
            <person name="Nicol R."/>
            <person name="Norbu C."/>
            <person name="Norbu N."/>
            <person name="Novod N."/>
            <person name="O'Neill B."/>
            <person name="Osman S."/>
            <person name="Markiewicz E."/>
            <person name="Oyono O.L."/>
            <person name="Patti C."/>
            <person name="Phunkhang P."/>
            <person name="Pierre F."/>
            <person name="Priest M."/>
            <person name="Raghuraman S."/>
            <person name="Rege F."/>
            <person name="Reyes R."/>
            <person name="Rise C."/>
            <person name="Rogov P."/>
            <person name="Ross K."/>
            <person name="Ryan E."/>
            <person name="Settipalli S."/>
            <person name="Shea T."/>
            <person name="Sherpa N."/>
            <person name="Shi L."/>
            <person name="Shih D."/>
            <person name="Sparrow T."/>
            <person name="Spaulding J."/>
            <person name="Stalker J."/>
            <person name="Stange-Thomann N."/>
            <person name="Stavropoulos S."/>
            <person name="Stone C."/>
            <person name="Strader C."/>
            <person name="Tesfaye S."/>
            <person name="Thomson T."/>
            <person name="Thoulutsang Y."/>
            <person name="Thoulutsang D."/>
            <person name="Topham K."/>
            <person name="Topping I."/>
            <person name="Tsamla T."/>
            <person name="Vassiliev H."/>
            <person name="Vo A."/>
            <person name="Wangchuk T."/>
            <person name="Wangdi T."/>
            <person name="Weiand M."/>
            <person name="Wilkinson J."/>
            <person name="Wilson A."/>
            <person name="Yadav S."/>
            <person name="Young G."/>
            <person name="Yu Q."/>
            <person name="Zembek L."/>
            <person name="Zhong D."/>
            <person name="Zimmer A."/>
            <person name="Zwirko Z."/>
            <person name="Jaffe D.B."/>
            <person name="Alvarez P."/>
            <person name="Brockman W."/>
            <person name="Butler J."/>
            <person name="Chin C."/>
            <person name="Gnerre S."/>
            <person name="MacCallum I."/>
            <person name="Graves J.A."/>
            <person name="Ponting C.P."/>
            <person name="Breen M."/>
            <person name="Samollow P.B."/>
            <person name="Lander E.S."/>
            <person name="Lindblad-Toh K."/>
        </authorList>
    </citation>
    <scope>NUCLEOTIDE SEQUENCE [LARGE SCALE GENOMIC DNA]</scope>
</reference>
<dbReference type="GO" id="GO:0005634">
    <property type="term" value="C:nucleus"/>
    <property type="evidence" value="ECO:0000318"/>
    <property type="project" value="GO_Central"/>
</dbReference>
<keyword evidence="5" id="KW-0378">Hydrolase</keyword>
<dbReference type="GO" id="GO:0008195">
    <property type="term" value="F:phosphatidate phosphatase activity"/>
    <property type="evidence" value="ECO:0000318"/>
    <property type="project" value="GO_Central"/>
</dbReference>
<dbReference type="Bgee" id="ENSMODG00000000676">
    <property type="expression patterns" value="Expressed in spermatid and 4 other cell types or tissues"/>
</dbReference>
<dbReference type="GeneTree" id="ENSGT00940000160046"/>
<protein>
    <recommendedName>
        <fullName evidence="4">phosphatidate phosphatase</fullName>
        <ecNumber evidence="4">3.1.3.4</ecNumber>
    </recommendedName>
</protein>
<evidence type="ECO:0000256" key="5">
    <source>
        <dbReference type="ARBA" id="ARBA00022801"/>
    </source>
</evidence>
<dbReference type="Proteomes" id="UP000002280">
    <property type="component" value="Chromosome 1"/>
</dbReference>
<evidence type="ECO:0000256" key="3">
    <source>
        <dbReference type="ARBA" id="ARBA00005476"/>
    </source>
</evidence>
<reference evidence="8" key="2">
    <citation type="submission" date="2025-08" db="UniProtKB">
        <authorList>
            <consortium name="Ensembl"/>
        </authorList>
    </citation>
    <scope>IDENTIFICATION</scope>
</reference>
<dbReference type="Pfam" id="PF08235">
    <property type="entry name" value="LNS2"/>
    <property type="match status" value="1"/>
</dbReference>
<feature type="compositionally biased region" description="Basic and acidic residues" evidence="6">
    <location>
        <begin position="145"/>
        <end position="162"/>
    </location>
</feature>
<dbReference type="InterPro" id="IPR031315">
    <property type="entry name" value="LNS2/PITP"/>
</dbReference>
<proteinExistence type="inferred from homology"/>
<feature type="domain" description="LNS2/PITP" evidence="7">
    <location>
        <begin position="530"/>
        <end position="686"/>
    </location>
</feature>
<dbReference type="Pfam" id="PF16876">
    <property type="entry name" value="Lipin_mid"/>
    <property type="match status" value="1"/>
</dbReference>
<name>A0A5F8G8B1_MONDO</name>
<dbReference type="EC" id="3.1.3.4" evidence="4"/>
<sequence length="741" mass="84145">MRCQVRECQTMNYVGQLAETVYEAVKELYQGLNPATLSGGVDVLVVKHPDGSFLCSPFHVRFGKLDVLRTREQVVDIEINGKPVDLQMKLGVDGEAFFVQEPESSEEELPFSQCCSSFPLNGSKEIMSDFLVDTRRKTPKSSSIIREKRLPEEAQKKNEKRLGSAVTADTSSDELEEAYETFLEEKEITDSSLYTFSSSSEYLTNFKSDSEMEKDFDSKKAKCHKQCCFRKPIQVEEAETSDMKKEENFKAAPYLWDQPNHDVPSVTKRSYLMGPKDIYLEDLPSLNSSSTALYFPPSCSRCDDKFCNESTCSETIDPKCLVPEQKTNITLSLCGGLNENQSVSTERFSKYTISYQDFVNDPGILQDPRLVVKIGDKHYNWAVAAPMILSLQAFQKTLPKSTIDMLVKEKMPKKTSSWWFSWRRKDWIPEDEIHEEMSPSSILSYISGSMLRPFTIEDPLDPDVNFGTPPVQPPVTVPNFKKTLRLSSDQIRNLNLKEGSNDVVFSVTTQYQGTCRCQATIYLWNCSDKVVVSDIDGTITKSDALGHILPQLGKDWTHTGIIRLYHKIHLNGYKFLYCSARAIGMADITKRYLKWVSDQGCVLPRGPLLLTPSSLFSALHREVVEKKPEVFKIACLRDILHLFKHEGNPFYAGFGNRSSDVRAYLHVGVPKCRIFTVNPQGQLIQELVKNHKTTFEHLQETVEHMFPPTNAGPSVQLLHPEFSGFCYWRQPLVEINLSDLN</sequence>
<evidence type="ECO:0000259" key="7">
    <source>
        <dbReference type="SMART" id="SM00775"/>
    </source>
</evidence>
<dbReference type="FunCoup" id="A0A5F8G8B1">
    <property type="interactions" value="966"/>
</dbReference>
<comment type="similarity">
    <text evidence="3">Belongs to the lipin family.</text>
</comment>
<keyword evidence="9" id="KW-1185">Reference proteome</keyword>
<dbReference type="SMART" id="SM00775">
    <property type="entry name" value="LNS2"/>
    <property type="match status" value="1"/>
</dbReference>
<evidence type="ECO:0000256" key="2">
    <source>
        <dbReference type="ARBA" id="ARBA00001946"/>
    </source>
</evidence>
<dbReference type="OMA" id="GSRWWFS"/>
<comment type="catalytic activity">
    <reaction evidence="1">
        <text>a 1,2-diacyl-sn-glycero-3-phosphate + H2O = a 1,2-diacyl-sn-glycerol + phosphate</text>
        <dbReference type="Rhea" id="RHEA:27429"/>
        <dbReference type="ChEBI" id="CHEBI:15377"/>
        <dbReference type="ChEBI" id="CHEBI:17815"/>
        <dbReference type="ChEBI" id="CHEBI:43474"/>
        <dbReference type="ChEBI" id="CHEBI:58608"/>
        <dbReference type="EC" id="3.1.3.4"/>
    </reaction>
    <physiologicalReaction direction="left-to-right" evidence="1">
        <dbReference type="Rhea" id="RHEA:27430"/>
    </physiologicalReaction>
</comment>
<comment type="cofactor">
    <cofactor evidence="2">
        <name>Mg(2+)</name>
        <dbReference type="ChEBI" id="CHEBI:18420"/>
    </cofactor>
</comment>
<dbReference type="GO" id="GO:0045944">
    <property type="term" value="P:positive regulation of transcription by RNA polymerase II"/>
    <property type="evidence" value="ECO:0000318"/>
    <property type="project" value="GO_Central"/>
</dbReference>
<evidence type="ECO:0000313" key="9">
    <source>
        <dbReference type="Proteomes" id="UP000002280"/>
    </source>
</evidence>
<organism evidence="8 9">
    <name type="scientific">Monodelphis domestica</name>
    <name type="common">Gray short-tailed opossum</name>
    <dbReference type="NCBI Taxonomy" id="13616"/>
    <lineage>
        <taxon>Eukaryota</taxon>
        <taxon>Metazoa</taxon>
        <taxon>Chordata</taxon>
        <taxon>Craniata</taxon>
        <taxon>Vertebrata</taxon>
        <taxon>Euteleostomi</taxon>
        <taxon>Mammalia</taxon>
        <taxon>Metatheria</taxon>
        <taxon>Didelphimorphia</taxon>
        <taxon>Didelphidae</taxon>
        <taxon>Monodelphis</taxon>
    </lineage>
</organism>
<dbReference type="GO" id="GO:0009062">
    <property type="term" value="P:fatty acid catabolic process"/>
    <property type="evidence" value="ECO:0000318"/>
    <property type="project" value="GO_Central"/>
</dbReference>
<dbReference type="PANTHER" id="PTHR12181:SF62">
    <property type="entry name" value="PHOSPHATIDATE PHOSPHATASE LPIN3"/>
    <property type="match status" value="1"/>
</dbReference>
<accession>A0A5F8G8B1</accession>